<protein>
    <submittedName>
        <fullName evidence="4">Cell differentiation protein rcd1</fullName>
    </submittedName>
</protein>
<feature type="compositionally biased region" description="Polar residues" evidence="2">
    <location>
        <begin position="427"/>
        <end position="451"/>
    </location>
</feature>
<dbReference type="EMBL" id="ASPP01020582">
    <property type="protein sequence ID" value="ETO13478.1"/>
    <property type="molecule type" value="Genomic_DNA"/>
</dbReference>
<evidence type="ECO:0000313" key="4">
    <source>
        <dbReference type="EMBL" id="ETO13478.1"/>
    </source>
</evidence>
<keyword evidence="3" id="KW-0812">Transmembrane</keyword>
<feature type="region of interest" description="Disordered" evidence="2">
    <location>
        <begin position="340"/>
        <end position="486"/>
    </location>
</feature>
<comment type="similarity">
    <text evidence="1">Belongs to the CNOT9 family.</text>
</comment>
<evidence type="ECO:0000256" key="1">
    <source>
        <dbReference type="ARBA" id="ARBA00006385"/>
    </source>
</evidence>
<dbReference type="AlphaFoldDB" id="X6MHJ8"/>
<gene>
    <name evidence="4" type="ORF">RFI_23896</name>
</gene>
<feature type="compositionally biased region" description="Basic residues" evidence="2">
    <location>
        <begin position="452"/>
        <end position="474"/>
    </location>
</feature>
<dbReference type="Pfam" id="PF04078">
    <property type="entry name" value="Rcd1"/>
    <property type="match status" value="3"/>
</dbReference>
<dbReference type="InterPro" id="IPR016024">
    <property type="entry name" value="ARM-type_fold"/>
</dbReference>
<dbReference type="OrthoDB" id="1183224at2759"/>
<keyword evidence="5" id="KW-1185">Reference proteome</keyword>
<proteinExistence type="inferred from homology"/>
<feature type="compositionally biased region" description="Polar residues" evidence="2">
    <location>
        <begin position="252"/>
        <end position="279"/>
    </location>
</feature>
<feature type="transmembrane region" description="Helical" evidence="3">
    <location>
        <begin position="75"/>
        <end position="97"/>
    </location>
</feature>
<keyword evidence="3" id="KW-1133">Transmembrane helix</keyword>
<accession>X6MHJ8</accession>
<evidence type="ECO:0000256" key="3">
    <source>
        <dbReference type="SAM" id="Phobius"/>
    </source>
</evidence>
<dbReference type="Gene3D" id="1.25.10.10">
    <property type="entry name" value="Leucine-rich Repeat Variant"/>
    <property type="match status" value="1"/>
</dbReference>
<organism evidence="4 5">
    <name type="scientific">Reticulomyxa filosa</name>
    <dbReference type="NCBI Taxonomy" id="46433"/>
    <lineage>
        <taxon>Eukaryota</taxon>
        <taxon>Sar</taxon>
        <taxon>Rhizaria</taxon>
        <taxon>Retaria</taxon>
        <taxon>Foraminifera</taxon>
        <taxon>Monothalamids</taxon>
        <taxon>Reticulomyxidae</taxon>
        <taxon>Reticulomyxa</taxon>
    </lineage>
</organism>
<dbReference type="PANTHER" id="PTHR12262">
    <property type="entry name" value="CCR4-NOT TRANSCRIPTION COMPLEX SUBUNIT 9"/>
    <property type="match status" value="1"/>
</dbReference>
<dbReference type="SUPFAM" id="SSF48371">
    <property type="entry name" value="ARM repeat"/>
    <property type="match status" value="1"/>
</dbReference>
<comment type="caution">
    <text evidence="4">The sequence shown here is derived from an EMBL/GenBank/DDBJ whole genome shotgun (WGS) entry which is preliminary data.</text>
</comment>
<feature type="compositionally biased region" description="Polar residues" evidence="2">
    <location>
        <begin position="406"/>
        <end position="418"/>
    </location>
</feature>
<dbReference type="GO" id="GO:0006402">
    <property type="term" value="P:mRNA catabolic process"/>
    <property type="evidence" value="ECO:0007669"/>
    <property type="project" value="InterPro"/>
</dbReference>
<feature type="compositionally biased region" description="Polar residues" evidence="2">
    <location>
        <begin position="382"/>
        <end position="396"/>
    </location>
</feature>
<name>X6MHJ8_RETFI</name>
<keyword evidence="3" id="KW-0472">Membrane</keyword>
<feature type="compositionally biased region" description="Basic and acidic residues" evidence="2">
    <location>
        <begin position="340"/>
        <end position="369"/>
    </location>
</feature>
<dbReference type="InterPro" id="IPR007216">
    <property type="entry name" value="CNOT9"/>
</dbReference>
<feature type="transmembrane region" description="Helical" evidence="3">
    <location>
        <begin position="12"/>
        <end position="34"/>
    </location>
</feature>
<dbReference type="Proteomes" id="UP000023152">
    <property type="component" value="Unassembled WGS sequence"/>
</dbReference>
<dbReference type="GO" id="GO:0030014">
    <property type="term" value="C:CCR4-NOT complex"/>
    <property type="evidence" value="ECO:0007669"/>
    <property type="project" value="InterPro"/>
</dbReference>
<feature type="region of interest" description="Disordered" evidence="2">
    <location>
        <begin position="249"/>
        <end position="280"/>
    </location>
</feature>
<reference evidence="4 5" key="1">
    <citation type="journal article" date="2013" name="Curr. Biol.">
        <title>The Genome of the Foraminiferan Reticulomyxa filosa.</title>
        <authorList>
            <person name="Glockner G."/>
            <person name="Hulsmann N."/>
            <person name="Schleicher M."/>
            <person name="Noegel A.A."/>
            <person name="Eichinger L."/>
            <person name="Gallinger C."/>
            <person name="Pawlowski J."/>
            <person name="Sierra R."/>
            <person name="Euteneuer U."/>
            <person name="Pillet L."/>
            <person name="Moustafa A."/>
            <person name="Platzer M."/>
            <person name="Groth M."/>
            <person name="Szafranski K."/>
            <person name="Schliwa M."/>
        </authorList>
    </citation>
    <scope>NUCLEOTIDE SEQUENCE [LARGE SCALE GENOMIC DNA]</scope>
</reference>
<evidence type="ECO:0000256" key="2">
    <source>
        <dbReference type="SAM" id="MobiDB-lite"/>
    </source>
</evidence>
<sequence length="486" mass="54888">MSENFQDLLAPLLWGTPGVIAALIQEVISVYPFLTKSIEMDNGQSNRCCNALALLQCVASHPETRGLFLRDGSGVYCLCLCLCGNIAQIPLFLYPFLNTRLQTKPFEYLRLTSLGVIGALEKDNEKKRHEQTANRNKKKKGCFFFPTLHFDIFLLVVVRKNNQHPHPNVSGNVTATDKNVTEFLVQTEAIPLCLQIMEHGNELSKTVATFIIQKILLDDLGLAYVCKTSERFFAVSRVLKNIIEKQTRHLSKTSGENNSNTTAQQLASSGTTGTANNDSRPSRRLIKHVIRCYLRLCDDSRAYRALSQLYPEFLSSPQVREMFADDENCTQWLEQLQQKKEASESEALKEKEKEKEREIKEGKGIDKSNKAVPVGAKDNKRVQPNNALKTIQQPQSKIPAKESVYTPASHSRSTTPSEYNDAISPRSAYNVTQPQSVMTRHHSNPYTAPNTHNRRHNAHPHSRTHNYPHPHPHAHSQTPSGHYIQR</sequence>
<evidence type="ECO:0000313" key="5">
    <source>
        <dbReference type="Proteomes" id="UP000023152"/>
    </source>
</evidence>
<dbReference type="InterPro" id="IPR011989">
    <property type="entry name" value="ARM-like"/>
</dbReference>